<dbReference type="EMBL" id="CP060637">
    <property type="protein sequence ID" value="QNM15524.1"/>
    <property type="molecule type" value="Genomic_DNA"/>
</dbReference>
<dbReference type="RefSeq" id="WP_187422990.1">
    <property type="nucleotide sequence ID" value="NZ_CP060637.1"/>
</dbReference>
<dbReference type="Pfam" id="PF04865">
    <property type="entry name" value="Baseplate_J"/>
    <property type="match status" value="1"/>
</dbReference>
<dbReference type="InterPro" id="IPR006949">
    <property type="entry name" value="Barrel_Baseplate_J-like"/>
</dbReference>
<accession>A0A7G9GXJ2</accession>
<reference evidence="2 3" key="1">
    <citation type="submission" date="2020-08" db="EMBL/GenBank/DDBJ databases">
        <authorList>
            <person name="Liu C."/>
            <person name="Sun Q."/>
        </authorList>
    </citation>
    <scope>NUCLEOTIDE SEQUENCE [LARGE SCALE GENOMIC DNA]</scope>
    <source>
        <strain evidence="2 3">NSJ-57</strain>
    </source>
</reference>
<dbReference type="AlphaFoldDB" id="A0A7G9GXJ2"/>
<feature type="domain" description="Baseplate protein J-like barrel" evidence="1">
    <location>
        <begin position="107"/>
        <end position="179"/>
    </location>
</feature>
<dbReference type="Proteomes" id="UP000515913">
    <property type="component" value="Chromosome"/>
</dbReference>
<dbReference type="KEGG" id="fho:H9Q81_01400"/>
<protein>
    <submittedName>
        <fullName evidence="2">Baseplate J/gp47 family protein</fullName>
    </submittedName>
</protein>
<sequence length="365" mass="41371">MKNDIELINSDPKKIYEEGLKIYKELSGEDIPPASILSYELSTFAALLGNIKAEMNRVALENYLPYAHGVRLDLKGTMYGDRGKRLQANKSRTTMRCNISQPVNRDVYIAKGTRFINGEYIFKTEQIYKIAEGKTYIDVVAVCESAGETPKILKGELNQIVDRYDYFESCENITDVTGGSDEENDDMYRARLEEIPESFTSAGSDGAYKYWTKKASSLVTDVEIISPTPNNLEIYVVNKQEKLSTEEKNKIKAFLEQPNIKALNDKIIIKDPTIHEYTIDLRYTLYRDAVISKSTIEDILKKELKNFTEKFNLGRSLNIQDIIGICKSLKEVKKVEIVSPSEYQAGKTTICKCTKINLSYAGSDD</sequence>
<gene>
    <name evidence="2" type="ORF">H9Q81_01400</name>
</gene>
<evidence type="ECO:0000313" key="2">
    <source>
        <dbReference type="EMBL" id="QNM15524.1"/>
    </source>
</evidence>
<organism evidence="2 3">
    <name type="scientific">Fusobacterium hominis</name>
    <dbReference type="NCBI Taxonomy" id="2764326"/>
    <lineage>
        <taxon>Bacteria</taxon>
        <taxon>Fusobacteriati</taxon>
        <taxon>Fusobacteriota</taxon>
        <taxon>Fusobacteriia</taxon>
        <taxon>Fusobacteriales</taxon>
        <taxon>Fusobacteriaceae</taxon>
        <taxon>Fusobacterium</taxon>
    </lineage>
</organism>
<name>A0A7G9GXJ2_9FUSO</name>
<evidence type="ECO:0000259" key="1">
    <source>
        <dbReference type="Pfam" id="PF04865"/>
    </source>
</evidence>
<keyword evidence="3" id="KW-1185">Reference proteome</keyword>
<evidence type="ECO:0000313" key="3">
    <source>
        <dbReference type="Proteomes" id="UP000515913"/>
    </source>
</evidence>
<proteinExistence type="predicted"/>